<dbReference type="InterPro" id="IPR035243">
    <property type="entry name" value="TamA_POTRA_Dom_1"/>
</dbReference>
<evidence type="ECO:0000313" key="15">
    <source>
        <dbReference type="EMBL" id="TXS89330.1"/>
    </source>
</evidence>
<comment type="subcellular location">
    <subcellularLocation>
        <location evidence="1">Cell outer membrane</location>
    </subcellularLocation>
</comment>
<evidence type="ECO:0000256" key="6">
    <source>
        <dbReference type="ARBA" id="ARBA00022729"/>
    </source>
</evidence>
<gene>
    <name evidence="15" type="ORF">FVW59_17585</name>
</gene>
<keyword evidence="5" id="KW-0812">Transmembrane</keyword>
<keyword evidence="6 11" id="KW-0732">Signal</keyword>
<organism evidence="15 16">
    <name type="scientific">Parahaliea aestuarii</name>
    <dbReference type="NCBI Taxonomy" id="1852021"/>
    <lineage>
        <taxon>Bacteria</taxon>
        <taxon>Pseudomonadati</taxon>
        <taxon>Pseudomonadota</taxon>
        <taxon>Gammaproteobacteria</taxon>
        <taxon>Cellvibrionales</taxon>
        <taxon>Halieaceae</taxon>
        <taxon>Parahaliea</taxon>
    </lineage>
</organism>
<comment type="caution">
    <text evidence="15">The sequence shown here is derived from an EMBL/GenBank/DDBJ whole genome shotgun (WGS) entry which is preliminary data.</text>
</comment>
<dbReference type="Gene3D" id="3.10.20.310">
    <property type="entry name" value="membrane protein fhac"/>
    <property type="match status" value="3"/>
</dbReference>
<dbReference type="InterPro" id="IPR039910">
    <property type="entry name" value="D15-like"/>
</dbReference>
<name>A0A5C8ZNL8_9GAMM</name>
<feature type="signal peptide" evidence="11">
    <location>
        <begin position="1"/>
        <end position="23"/>
    </location>
</feature>
<dbReference type="Gene3D" id="2.40.160.50">
    <property type="entry name" value="membrane protein fhac: a member of the omp85/tpsb transporter family"/>
    <property type="match status" value="1"/>
</dbReference>
<dbReference type="Pfam" id="PF07244">
    <property type="entry name" value="POTRA"/>
    <property type="match status" value="1"/>
</dbReference>
<comment type="subunit">
    <text evidence="10">Interacts with TamB to form the translocation and assembly module (TAM).</text>
</comment>
<dbReference type="PANTHER" id="PTHR12815:SF47">
    <property type="entry name" value="TRANSLOCATION AND ASSEMBLY MODULE SUBUNIT TAMA"/>
    <property type="match status" value="1"/>
</dbReference>
<keyword evidence="4" id="KW-1134">Transmembrane beta strand</keyword>
<accession>A0A5C8ZNL8</accession>
<dbReference type="AlphaFoldDB" id="A0A5C8ZNL8"/>
<evidence type="ECO:0000259" key="12">
    <source>
        <dbReference type="Pfam" id="PF01103"/>
    </source>
</evidence>
<feature type="domain" description="POTRA" evidence="13">
    <location>
        <begin position="205"/>
        <end position="272"/>
    </location>
</feature>
<evidence type="ECO:0000256" key="3">
    <source>
        <dbReference type="ARBA" id="ARBA00015419"/>
    </source>
</evidence>
<dbReference type="Pfam" id="PF17243">
    <property type="entry name" value="POTRA_TamA_1"/>
    <property type="match status" value="1"/>
</dbReference>
<evidence type="ECO:0000256" key="9">
    <source>
        <dbReference type="ARBA" id="ARBA00033063"/>
    </source>
</evidence>
<sequence>MNASRRIAAMFALAWLAATTVRADTVSVTVEGLAGEALQNVQAAVPLARHAAGKQLLPSVIREQHAQAAAAIARALQPFGYYAPIIDAELEAPPREGARESAREGVWRARYRVQSGPQLAVTTLQLVFEGAGESDPQLASLVEALPLQQGDALDHRVYERSKRELLDAVQRLGYTDAQLVAHRAEVDLEAYTTRVLLQVATGPRYVVGAIDFAQQGFDEDFLRRYLILKPGEPYNGARLAEQRRMFSRSGYFSEVEIEPGEAVDAVVPLTVQLDAYLPNRYRGRVGWGSDTGVGAQLDWTRRYLGSRGQHFNLRLGVVEERRRLAGDLSYQIPLNPQTGTRVVLGARHESKDLTFEDVDLSEGGETRIATNLLSAAWQRPQRTLGSFNLSTVAELSLVNETYDVFEVLFGNLGSAGQQAIIDAIGPEAYDTLAPDFEAVVPSLRLSLRRSDSRLFIHSGDYFDLQLLGADESLGSNISFWQARLNSWQIRSFGERSRVLLRTSMGYSEAESSEVLGVNFNEMPEYYEFRAGGVRSVRGYSFESLFPEDAITGGRGQLVASVEYEYEFIPNFSAALFVDAGNAFNRWQDYDAKVGTGFGVRWRSPVGLARLDLGFPLDDADDAFQIYITVGPEF</sequence>
<evidence type="ECO:0000256" key="1">
    <source>
        <dbReference type="ARBA" id="ARBA00004442"/>
    </source>
</evidence>
<evidence type="ECO:0000256" key="11">
    <source>
        <dbReference type="SAM" id="SignalP"/>
    </source>
</evidence>
<evidence type="ECO:0000256" key="4">
    <source>
        <dbReference type="ARBA" id="ARBA00022452"/>
    </source>
</evidence>
<keyword evidence="7" id="KW-0472">Membrane</keyword>
<dbReference type="PANTHER" id="PTHR12815">
    <property type="entry name" value="SORTING AND ASSEMBLY MACHINERY SAMM50 PROTEIN FAMILY MEMBER"/>
    <property type="match status" value="1"/>
</dbReference>
<evidence type="ECO:0000313" key="16">
    <source>
        <dbReference type="Proteomes" id="UP000321933"/>
    </source>
</evidence>
<dbReference type="InterPro" id="IPR000184">
    <property type="entry name" value="Bac_surfAg_D15"/>
</dbReference>
<feature type="chain" id="PRO_5022668841" description="Translocation and assembly module subunit TamA" evidence="11">
    <location>
        <begin position="24"/>
        <end position="633"/>
    </location>
</feature>
<feature type="domain" description="TamA POTRA" evidence="14">
    <location>
        <begin position="27"/>
        <end position="114"/>
    </location>
</feature>
<dbReference type="OrthoDB" id="9803054at2"/>
<proteinExistence type="inferred from homology"/>
<protein>
    <recommendedName>
        <fullName evidence="3">Translocation and assembly module subunit TamA</fullName>
    </recommendedName>
    <alternativeName>
        <fullName evidence="9">Autotransporter assembly factor TamA</fullName>
    </alternativeName>
</protein>
<dbReference type="GO" id="GO:0097347">
    <property type="term" value="C:TAM protein secretion complex"/>
    <property type="evidence" value="ECO:0007669"/>
    <property type="project" value="TreeGrafter"/>
</dbReference>
<feature type="domain" description="Bacterial surface antigen (D15)" evidence="12">
    <location>
        <begin position="307"/>
        <end position="633"/>
    </location>
</feature>
<dbReference type="EMBL" id="VRYZ01000009">
    <property type="protein sequence ID" value="TXS89330.1"/>
    <property type="molecule type" value="Genomic_DNA"/>
</dbReference>
<evidence type="ECO:0000256" key="10">
    <source>
        <dbReference type="ARBA" id="ARBA00093548"/>
    </source>
</evidence>
<keyword evidence="8" id="KW-0998">Cell outer membrane</keyword>
<comment type="similarity">
    <text evidence="2">Belongs to the TamA family.</text>
</comment>
<dbReference type="GO" id="GO:0009306">
    <property type="term" value="P:protein secretion"/>
    <property type="evidence" value="ECO:0007669"/>
    <property type="project" value="TreeGrafter"/>
</dbReference>
<dbReference type="Proteomes" id="UP000321933">
    <property type="component" value="Unassembled WGS sequence"/>
</dbReference>
<evidence type="ECO:0000259" key="13">
    <source>
        <dbReference type="Pfam" id="PF07244"/>
    </source>
</evidence>
<reference evidence="15 16" key="1">
    <citation type="submission" date="2019-08" db="EMBL/GenBank/DDBJ databases">
        <title>Parahaliea maris sp. nov., isolated from the surface seawater.</title>
        <authorList>
            <person name="Liu Y."/>
        </authorList>
    </citation>
    <scope>NUCLEOTIDE SEQUENCE [LARGE SCALE GENOMIC DNA]</scope>
    <source>
        <strain evidence="15 16">S2-26</strain>
    </source>
</reference>
<evidence type="ECO:0000256" key="7">
    <source>
        <dbReference type="ARBA" id="ARBA00023136"/>
    </source>
</evidence>
<evidence type="ECO:0000259" key="14">
    <source>
        <dbReference type="Pfam" id="PF17243"/>
    </source>
</evidence>
<keyword evidence="16" id="KW-1185">Reference proteome</keyword>
<evidence type="ECO:0000256" key="8">
    <source>
        <dbReference type="ARBA" id="ARBA00023237"/>
    </source>
</evidence>
<evidence type="ECO:0000256" key="2">
    <source>
        <dbReference type="ARBA" id="ARBA00010248"/>
    </source>
</evidence>
<evidence type="ECO:0000256" key="5">
    <source>
        <dbReference type="ARBA" id="ARBA00022692"/>
    </source>
</evidence>
<dbReference type="Pfam" id="PF01103">
    <property type="entry name" value="Omp85"/>
    <property type="match status" value="1"/>
</dbReference>
<dbReference type="InterPro" id="IPR010827">
    <property type="entry name" value="BamA/TamA_POTRA"/>
</dbReference>
<dbReference type="GO" id="GO:0009279">
    <property type="term" value="C:cell outer membrane"/>
    <property type="evidence" value="ECO:0007669"/>
    <property type="project" value="UniProtKB-SubCell"/>
</dbReference>